<protein>
    <submittedName>
        <fullName evidence="1">Uncharacterized protein</fullName>
    </submittedName>
</protein>
<evidence type="ECO:0000313" key="2">
    <source>
        <dbReference type="Proteomes" id="UP000229945"/>
    </source>
</evidence>
<sequence>MGKSYLGTCEDVYKNGKWVQTETTAVGVYNTHSGSIWRGLRCRTKKTSKAYAEVSNDFEDFQSFVEWHRAQIGYDLGWHLDKDLFGDGSSYSSEMCCLLPGKLNVLMQGIGSWKRGELVGASYFKRDSNWRAYGNDFYSQVHLGYHKTQEEAHRAWKVDKAQRIKEYDKTGLTQEIVESLEKLVDTLNQRGAEYTHRHANLPKPYKGEQY</sequence>
<evidence type="ECO:0000313" key="1">
    <source>
        <dbReference type="EMBL" id="AMR57871.1"/>
    </source>
</evidence>
<organism evidence="1 2">
    <name type="scientific">Pseudomonas phage vB_PsyM_KIL4</name>
    <dbReference type="NCBI Taxonomy" id="1777069"/>
    <lineage>
        <taxon>Viruses</taxon>
        <taxon>Duplodnaviria</taxon>
        <taxon>Heunggongvirae</taxon>
        <taxon>Uroviricota</taxon>
        <taxon>Caudoviricetes</taxon>
        <taxon>Vandenendeviridae</taxon>
        <taxon>Gorskivirinae</taxon>
        <taxon>Flaumdravirus</taxon>
        <taxon>Flaumdravirus KIL2</taxon>
    </lineage>
</organism>
<dbReference type="EMBL" id="KU130129">
    <property type="protein sequence ID" value="AMR57871.1"/>
    <property type="molecule type" value="Genomic_DNA"/>
</dbReference>
<dbReference type="Proteomes" id="UP000229945">
    <property type="component" value="Segment"/>
</dbReference>
<keyword evidence="2" id="KW-1185">Reference proteome</keyword>
<gene>
    <name evidence="1" type="ORF">vB_PsyM_KIL4_0147</name>
</gene>
<name>A0A142IF66_9CAUD</name>
<accession>A0A142IF66</accession>
<proteinExistence type="predicted"/>
<reference evidence="1 2" key="1">
    <citation type="journal article" date="2016" name="Front. Microbiol.">
        <title>Characterization of Novel Bacteriophages for Biocontrol of Bacterial Blight in Leek Caused by Pseudomonas syringae pv. porri.</title>
        <authorList>
            <person name="Rombouts S."/>
            <person name="Lavigne R."/>
        </authorList>
    </citation>
    <scope>NUCLEOTIDE SEQUENCE [LARGE SCALE GENOMIC DNA]</scope>
</reference>